<dbReference type="GO" id="GO:0051082">
    <property type="term" value="F:unfolded protein binding"/>
    <property type="evidence" value="ECO:0007669"/>
    <property type="project" value="InterPro"/>
</dbReference>
<protein>
    <submittedName>
        <fullName evidence="1">Uncharacterized protein</fullName>
    </submittedName>
</protein>
<dbReference type="AlphaFoldDB" id="A0A1B2E4T5"/>
<evidence type="ECO:0000313" key="1">
    <source>
        <dbReference type="EMBL" id="ANY74985.1"/>
    </source>
</evidence>
<dbReference type="InterPro" id="IPR016154">
    <property type="entry name" value="Heat_shock_Hsp33_C"/>
</dbReference>
<gene>
    <name evidence="1" type="ORF">BBD41_21800</name>
</gene>
<name>A0A1B2E4T5_9BACL</name>
<dbReference type="EMBL" id="CP016809">
    <property type="protein sequence ID" value="ANY74985.1"/>
    <property type="molecule type" value="Genomic_DNA"/>
</dbReference>
<dbReference type="SUPFAM" id="SSF118352">
    <property type="entry name" value="HSP33 redox switch-like"/>
    <property type="match status" value="1"/>
</dbReference>
<organism evidence="1">
    <name type="scientific">Paenibacillus ihbetae</name>
    <dbReference type="NCBI Taxonomy" id="1870820"/>
    <lineage>
        <taxon>Bacteria</taxon>
        <taxon>Bacillati</taxon>
        <taxon>Bacillota</taxon>
        <taxon>Bacilli</taxon>
        <taxon>Bacillales</taxon>
        <taxon>Paenibacillaceae</taxon>
        <taxon>Paenibacillus</taxon>
    </lineage>
</organism>
<dbReference type="Pfam" id="PF01430">
    <property type="entry name" value="HSP33"/>
    <property type="match status" value="1"/>
</dbReference>
<dbReference type="GO" id="GO:0005737">
    <property type="term" value="C:cytoplasm"/>
    <property type="evidence" value="ECO:0007669"/>
    <property type="project" value="InterPro"/>
</dbReference>
<accession>A0A1B2E4T5</accession>
<dbReference type="KEGG" id="pib:BBD41_21800"/>
<proteinExistence type="predicted"/>
<dbReference type="GO" id="GO:0006457">
    <property type="term" value="P:protein folding"/>
    <property type="evidence" value="ECO:0007669"/>
    <property type="project" value="InterPro"/>
</dbReference>
<reference evidence="1" key="1">
    <citation type="submission" date="2016-08" db="EMBL/GenBank/DDBJ databases">
        <title>Complete Genome Seqeunce of Paenibacillus sp. nov. IHBB 9852 from high altitute lake of Indian trans-Himalayas.</title>
        <authorList>
            <person name="Kiran S."/>
            <person name="Swarnkar M.K."/>
            <person name="Rana A."/>
            <person name="Tewari R."/>
            <person name="Gulati A."/>
        </authorList>
    </citation>
    <scope>NUCLEOTIDE SEQUENCE [LARGE SCALE GENOMIC DNA]</scope>
    <source>
        <strain evidence="1">IHBB 9852</strain>
    </source>
</reference>
<sequence>MAQLLPGSPPQLIRFIRKRIIQRQKLLTDFISPLPLMDLPGLMFDDIETVGCSPLQHFCGCSKESLLAMLFSLDIDELRQACKPEIQSRWSAIAAATNIGTNQRRLPACSKPF</sequence>
<dbReference type="InterPro" id="IPR000397">
    <property type="entry name" value="Heat_shock_Hsp33"/>
</dbReference>